<dbReference type="InterPro" id="IPR024185">
    <property type="entry name" value="FTHF_cligase-like_sf"/>
</dbReference>
<dbReference type="Gene3D" id="3.40.50.10420">
    <property type="entry name" value="NagB/RpiA/CoA transferase-like"/>
    <property type="match status" value="1"/>
</dbReference>
<keyword evidence="3" id="KW-1185">Reference proteome</keyword>
<dbReference type="AlphaFoldDB" id="A0A915YIW3"/>
<dbReference type="SUPFAM" id="SSF100950">
    <property type="entry name" value="NagB/RpiA/CoA transferase-like"/>
    <property type="match status" value="1"/>
</dbReference>
<gene>
    <name evidence="2" type="ORF">AsAng_0045480</name>
</gene>
<dbReference type="PANTHER" id="PTHR43682:SF1">
    <property type="entry name" value="LACTATE UTILIZATION PROTEIN C"/>
    <property type="match status" value="1"/>
</dbReference>
<dbReference type="RefSeq" id="WP_264789035.1">
    <property type="nucleotide sequence ID" value="NZ_AP026867.1"/>
</dbReference>
<dbReference type="Pfam" id="PF02589">
    <property type="entry name" value="LUD_dom"/>
    <property type="match status" value="1"/>
</dbReference>
<protein>
    <submittedName>
        <fullName evidence="2">Lactate utilization protein</fullName>
    </submittedName>
</protein>
<dbReference type="KEGG" id="aup:AsAng_0045480"/>
<dbReference type="EMBL" id="AP026867">
    <property type="protein sequence ID" value="BDS13786.1"/>
    <property type="molecule type" value="Genomic_DNA"/>
</dbReference>
<accession>A0A915YIW3</accession>
<reference evidence="2" key="1">
    <citation type="submission" date="2022-09" db="EMBL/GenBank/DDBJ databases">
        <title>Aureispira anguillicida sp. nov., isolated from Leptocephalus of Japanese eel Anguilla japonica.</title>
        <authorList>
            <person name="Yuasa K."/>
            <person name="Mekata T."/>
            <person name="Ikunari K."/>
        </authorList>
    </citation>
    <scope>NUCLEOTIDE SEQUENCE</scope>
    <source>
        <strain evidence="2">EL160426</strain>
    </source>
</reference>
<sequence>MNSAKNNILKRLQNVNSPLKAQPATIDKMDAFYPEATDELDILFAQAFQKNGGKFIYCESQKELMENLHLLAKQRNWSNLYCWNQALQQIFERHNFAYCTTRDNLINSDAGITTCEALIARTGSILLSSNSESGRSLSIVPPVHIVIATPNQVVYNLKEVLSLQTARADQWPSMLCFTSTNSRTADIEKTLVNGAHGPKEIFVFMLDI</sequence>
<name>A0A915YIW3_9BACT</name>
<proteinExistence type="predicted"/>
<organism evidence="2 3">
    <name type="scientific">Aureispira anguillae</name>
    <dbReference type="NCBI Taxonomy" id="2864201"/>
    <lineage>
        <taxon>Bacteria</taxon>
        <taxon>Pseudomonadati</taxon>
        <taxon>Bacteroidota</taxon>
        <taxon>Saprospiria</taxon>
        <taxon>Saprospirales</taxon>
        <taxon>Saprospiraceae</taxon>
        <taxon>Aureispira</taxon>
    </lineage>
</organism>
<dbReference type="InterPro" id="IPR003741">
    <property type="entry name" value="LUD_dom"/>
</dbReference>
<evidence type="ECO:0000313" key="3">
    <source>
        <dbReference type="Proteomes" id="UP001060919"/>
    </source>
</evidence>
<evidence type="ECO:0000259" key="1">
    <source>
        <dbReference type="Pfam" id="PF02589"/>
    </source>
</evidence>
<dbReference type="Proteomes" id="UP001060919">
    <property type="component" value="Chromosome"/>
</dbReference>
<evidence type="ECO:0000313" key="2">
    <source>
        <dbReference type="EMBL" id="BDS13786.1"/>
    </source>
</evidence>
<dbReference type="InterPro" id="IPR037171">
    <property type="entry name" value="NagB/RpiA_transferase-like"/>
</dbReference>
<dbReference type="PANTHER" id="PTHR43682">
    <property type="entry name" value="LACTATE UTILIZATION PROTEIN C"/>
    <property type="match status" value="1"/>
</dbReference>
<feature type="domain" description="LUD" evidence="1">
    <location>
        <begin position="44"/>
        <end position="204"/>
    </location>
</feature>